<dbReference type="InterPro" id="IPR003593">
    <property type="entry name" value="AAA+_ATPase"/>
</dbReference>
<gene>
    <name evidence="5" type="ORF">CKO42_17705</name>
</gene>
<evidence type="ECO:0000259" key="4">
    <source>
        <dbReference type="SMART" id="SM00382"/>
    </source>
</evidence>
<comment type="caution">
    <text evidence="5">The sequence shown here is derived from an EMBL/GenBank/DDBJ whole genome shotgun (WGS) entry which is preliminary data.</text>
</comment>
<dbReference type="InterPro" id="IPR011704">
    <property type="entry name" value="ATPase_dyneun-rel_AAA"/>
</dbReference>
<keyword evidence="6" id="KW-1185">Reference proteome</keyword>
<dbReference type="GO" id="GO:0016887">
    <property type="term" value="F:ATP hydrolysis activity"/>
    <property type="evidence" value="ECO:0007669"/>
    <property type="project" value="InterPro"/>
</dbReference>
<organism evidence="5 6">
    <name type="scientific">Lamprobacter modestohalophilus</name>
    <dbReference type="NCBI Taxonomy" id="1064514"/>
    <lineage>
        <taxon>Bacteria</taxon>
        <taxon>Pseudomonadati</taxon>
        <taxon>Pseudomonadota</taxon>
        <taxon>Gammaproteobacteria</taxon>
        <taxon>Chromatiales</taxon>
        <taxon>Chromatiaceae</taxon>
        <taxon>Lamprobacter</taxon>
    </lineage>
</organism>
<dbReference type="Gene3D" id="3.40.50.300">
    <property type="entry name" value="P-loop containing nucleotide triphosphate hydrolases"/>
    <property type="match status" value="1"/>
</dbReference>
<dbReference type="EMBL" id="NRRY01000035">
    <property type="protein sequence ID" value="MBK1620243.1"/>
    <property type="molecule type" value="Genomic_DNA"/>
</dbReference>
<comment type="similarity">
    <text evidence="1">Belongs to the CbbQ/NirQ/NorQ/GpvN family.</text>
</comment>
<dbReference type="CDD" id="cd00009">
    <property type="entry name" value="AAA"/>
    <property type="match status" value="1"/>
</dbReference>
<dbReference type="SUPFAM" id="SSF52540">
    <property type="entry name" value="P-loop containing nucleoside triphosphate hydrolases"/>
    <property type="match status" value="1"/>
</dbReference>
<evidence type="ECO:0000313" key="5">
    <source>
        <dbReference type="EMBL" id="MBK1620243.1"/>
    </source>
</evidence>
<dbReference type="InterPro" id="IPR027417">
    <property type="entry name" value="P-loop_NTPase"/>
</dbReference>
<dbReference type="InterPro" id="IPR013615">
    <property type="entry name" value="CbbQ_C"/>
</dbReference>
<name>A0A9X0WB09_9GAMM</name>
<protein>
    <submittedName>
        <fullName evidence="5">CbbQ/NirQ/NorQ/GpvN family protein</fullName>
    </submittedName>
</protein>
<dbReference type="Pfam" id="PF07728">
    <property type="entry name" value="AAA_5"/>
    <property type="match status" value="1"/>
</dbReference>
<dbReference type="AlphaFoldDB" id="A0A9X0WB09"/>
<proteinExistence type="inferred from homology"/>
<dbReference type="Proteomes" id="UP001138768">
    <property type="component" value="Unassembled WGS sequence"/>
</dbReference>
<dbReference type="PANTHER" id="PTHR42759">
    <property type="entry name" value="MOXR FAMILY PROTEIN"/>
    <property type="match status" value="1"/>
</dbReference>
<dbReference type="Pfam" id="PF08406">
    <property type="entry name" value="CbbQ_C"/>
    <property type="match status" value="1"/>
</dbReference>
<reference evidence="5 6" key="1">
    <citation type="journal article" date="2020" name="Microorganisms">
        <title>Osmotic Adaptation and Compatible Solute Biosynthesis of Phototrophic Bacteria as Revealed from Genome Analyses.</title>
        <authorList>
            <person name="Imhoff J.F."/>
            <person name="Rahn T."/>
            <person name="Kunzel S."/>
            <person name="Keller A."/>
            <person name="Neulinger S.C."/>
        </authorList>
    </citation>
    <scope>NUCLEOTIDE SEQUENCE [LARGE SCALE GENOMIC DNA]</scope>
    <source>
        <strain evidence="5 6">DSM 25653</strain>
    </source>
</reference>
<dbReference type="SMART" id="SM00382">
    <property type="entry name" value="AAA"/>
    <property type="match status" value="1"/>
</dbReference>
<keyword evidence="3" id="KW-0067">ATP-binding</keyword>
<evidence type="ECO:0000313" key="6">
    <source>
        <dbReference type="Proteomes" id="UP001138768"/>
    </source>
</evidence>
<sequence>MSTTQRFDVATTFAIQAPRGLEIDGFADEDHPQIPTRQPYVFRQGLNAVLAFLRAPEGDALLLSGPTGCGKTSLIRQVAARLNWPVQEVTCHGRMELSDLLGSFQLSNASTRFVYGPLALAAREGHLLILNELDLMDPSELAGLNDIVEGAPLVIAQNGGELIRPHRLFRVIATGNSVGAGDQTGLYQGVLRQNLAFLDRFRVLRVSYPEPEVEQSLLAELVPSLPREIAEKLVVVANEVRRLFMGESLDPVTSNPSDRAGQSELTLTLSTRALVRWARLTVTFKGAPNPLAYALDQALTARAVAEEREAIHRIAADVLGGLWSGAQ</sequence>
<dbReference type="InterPro" id="IPR050764">
    <property type="entry name" value="CbbQ/NirQ/NorQ/GpvN"/>
</dbReference>
<keyword evidence="2" id="KW-0547">Nucleotide-binding</keyword>
<feature type="domain" description="AAA+ ATPase" evidence="4">
    <location>
        <begin position="57"/>
        <end position="178"/>
    </location>
</feature>
<evidence type="ECO:0000256" key="3">
    <source>
        <dbReference type="ARBA" id="ARBA00022840"/>
    </source>
</evidence>
<dbReference type="GO" id="GO:0005524">
    <property type="term" value="F:ATP binding"/>
    <property type="evidence" value="ECO:0007669"/>
    <property type="project" value="UniProtKB-KW"/>
</dbReference>
<dbReference type="PANTHER" id="PTHR42759:SF1">
    <property type="entry name" value="MAGNESIUM-CHELATASE SUBUNIT CHLD"/>
    <property type="match status" value="1"/>
</dbReference>
<dbReference type="RefSeq" id="WP_200246915.1">
    <property type="nucleotide sequence ID" value="NZ_NRRY01000035.1"/>
</dbReference>
<evidence type="ECO:0000256" key="1">
    <source>
        <dbReference type="ARBA" id="ARBA00009417"/>
    </source>
</evidence>
<accession>A0A9X0WB09</accession>
<evidence type="ECO:0000256" key="2">
    <source>
        <dbReference type="ARBA" id="ARBA00022741"/>
    </source>
</evidence>